<dbReference type="EMBL" id="JAIXMP010000001">
    <property type="protein sequence ID" value="KAI9278272.1"/>
    <property type="molecule type" value="Genomic_DNA"/>
</dbReference>
<accession>A0AAD5KQP5</accession>
<keyword evidence="8" id="KW-1185">Reference proteome</keyword>
<feature type="transmembrane region" description="Helical" evidence="6">
    <location>
        <begin position="108"/>
        <end position="128"/>
    </location>
</feature>
<evidence type="ECO:0000313" key="8">
    <source>
        <dbReference type="Proteomes" id="UP001209540"/>
    </source>
</evidence>
<dbReference type="GO" id="GO:0016020">
    <property type="term" value="C:membrane"/>
    <property type="evidence" value="ECO:0007669"/>
    <property type="project" value="UniProtKB-SubCell"/>
</dbReference>
<sequence>MDAAFAKAKDYESQLDRSLSQYKTLRDAEAKTKVPKVYIALGVGSLVFFLIFFNVAGQLITDLIGWVYPAYESFKAIEATSAASKKQWLTYWSVFGFLQSLEYFSDALVYWFPFYFVFKTVFVLWLSLPQFRGAEFLYARIFRPNLTFLQSRVERVEAKINNAAKEAASKSQ</sequence>
<evidence type="ECO:0000256" key="6">
    <source>
        <dbReference type="RuleBase" id="RU362006"/>
    </source>
</evidence>
<evidence type="ECO:0000256" key="3">
    <source>
        <dbReference type="ARBA" id="ARBA00022692"/>
    </source>
</evidence>
<dbReference type="AlphaFoldDB" id="A0AAD5KQP5"/>
<name>A0AAD5KQP5_9FUNG</name>
<dbReference type="PANTHER" id="PTHR12300:SF161">
    <property type="entry name" value="RECEPTOR EXPRESSION-ENHANCING PROTEIN"/>
    <property type="match status" value="1"/>
</dbReference>
<reference evidence="7" key="2">
    <citation type="submission" date="2023-02" db="EMBL/GenBank/DDBJ databases">
        <authorList>
            <consortium name="DOE Joint Genome Institute"/>
            <person name="Mondo S.J."/>
            <person name="Chang Y."/>
            <person name="Wang Y."/>
            <person name="Ahrendt S."/>
            <person name="Andreopoulos W."/>
            <person name="Barry K."/>
            <person name="Beard J."/>
            <person name="Benny G.L."/>
            <person name="Blankenship S."/>
            <person name="Bonito G."/>
            <person name="Cuomo C."/>
            <person name="Desiro A."/>
            <person name="Gervers K.A."/>
            <person name="Hundley H."/>
            <person name="Kuo A."/>
            <person name="LaButti K."/>
            <person name="Lang B.F."/>
            <person name="Lipzen A."/>
            <person name="O'Donnell K."/>
            <person name="Pangilinan J."/>
            <person name="Reynolds N."/>
            <person name="Sandor L."/>
            <person name="Smith M.W."/>
            <person name="Tsang A."/>
            <person name="Grigoriev I.V."/>
            <person name="Stajich J.E."/>
            <person name="Spatafora J.W."/>
        </authorList>
    </citation>
    <scope>NUCLEOTIDE SEQUENCE</scope>
    <source>
        <strain evidence="7">RSA 2281</strain>
    </source>
</reference>
<comment type="subcellular location">
    <subcellularLocation>
        <location evidence="1 6">Membrane</location>
        <topology evidence="1 6">Multi-pass membrane protein</topology>
    </subcellularLocation>
</comment>
<feature type="transmembrane region" description="Helical" evidence="6">
    <location>
        <begin position="37"/>
        <end position="60"/>
    </location>
</feature>
<comment type="similarity">
    <text evidence="2 6">Belongs to the DP1 family.</text>
</comment>
<dbReference type="Proteomes" id="UP001209540">
    <property type="component" value="Unassembled WGS sequence"/>
</dbReference>
<dbReference type="InterPro" id="IPR004345">
    <property type="entry name" value="TB2_DP1_HVA22"/>
</dbReference>
<gene>
    <name evidence="7" type="ORF">BDA99DRAFT_491700</name>
</gene>
<evidence type="ECO:0000256" key="4">
    <source>
        <dbReference type="ARBA" id="ARBA00022989"/>
    </source>
</evidence>
<evidence type="ECO:0000313" key="7">
    <source>
        <dbReference type="EMBL" id="KAI9278272.1"/>
    </source>
</evidence>
<proteinExistence type="inferred from homology"/>
<evidence type="ECO:0000256" key="5">
    <source>
        <dbReference type="ARBA" id="ARBA00023136"/>
    </source>
</evidence>
<comment type="caution">
    <text evidence="6">Lacks conserved residue(s) required for the propagation of feature annotation.</text>
</comment>
<evidence type="ECO:0000256" key="2">
    <source>
        <dbReference type="ARBA" id="ARBA00008573"/>
    </source>
</evidence>
<comment type="caution">
    <text evidence="7">The sequence shown here is derived from an EMBL/GenBank/DDBJ whole genome shotgun (WGS) entry which is preliminary data.</text>
</comment>
<evidence type="ECO:0000256" key="1">
    <source>
        <dbReference type="ARBA" id="ARBA00004141"/>
    </source>
</evidence>
<keyword evidence="5 6" id="KW-0472">Membrane</keyword>
<keyword evidence="3 6" id="KW-0812">Transmembrane</keyword>
<keyword evidence="4 6" id="KW-1133">Transmembrane helix</keyword>
<dbReference type="Pfam" id="PF03134">
    <property type="entry name" value="TB2_DP1_HVA22"/>
    <property type="match status" value="1"/>
</dbReference>
<reference evidence="7" key="1">
    <citation type="journal article" date="2022" name="IScience">
        <title>Evolution of zygomycete secretomes and the origins of terrestrial fungal ecologies.</title>
        <authorList>
            <person name="Chang Y."/>
            <person name="Wang Y."/>
            <person name="Mondo S."/>
            <person name="Ahrendt S."/>
            <person name="Andreopoulos W."/>
            <person name="Barry K."/>
            <person name="Beard J."/>
            <person name="Benny G.L."/>
            <person name="Blankenship S."/>
            <person name="Bonito G."/>
            <person name="Cuomo C."/>
            <person name="Desiro A."/>
            <person name="Gervers K.A."/>
            <person name="Hundley H."/>
            <person name="Kuo A."/>
            <person name="LaButti K."/>
            <person name="Lang B.F."/>
            <person name="Lipzen A."/>
            <person name="O'Donnell K."/>
            <person name="Pangilinan J."/>
            <person name="Reynolds N."/>
            <person name="Sandor L."/>
            <person name="Smith M.E."/>
            <person name="Tsang A."/>
            <person name="Grigoriev I.V."/>
            <person name="Stajich J.E."/>
            <person name="Spatafora J.W."/>
        </authorList>
    </citation>
    <scope>NUCLEOTIDE SEQUENCE</scope>
    <source>
        <strain evidence="7">RSA 2281</strain>
    </source>
</reference>
<organism evidence="7 8">
    <name type="scientific">Phascolomyces articulosus</name>
    <dbReference type="NCBI Taxonomy" id="60185"/>
    <lineage>
        <taxon>Eukaryota</taxon>
        <taxon>Fungi</taxon>
        <taxon>Fungi incertae sedis</taxon>
        <taxon>Mucoromycota</taxon>
        <taxon>Mucoromycotina</taxon>
        <taxon>Mucoromycetes</taxon>
        <taxon>Mucorales</taxon>
        <taxon>Lichtheimiaceae</taxon>
        <taxon>Phascolomyces</taxon>
    </lineage>
</organism>
<dbReference type="PANTHER" id="PTHR12300">
    <property type="entry name" value="HVA22-LIKE PROTEINS"/>
    <property type="match status" value="1"/>
</dbReference>
<protein>
    <recommendedName>
        <fullName evidence="6">Protein YOP1</fullName>
    </recommendedName>
</protein>